<dbReference type="KEGG" id="pfer:IRI77_10585"/>
<evidence type="ECO:0000313" key="4">
    <source>
        <dbReference type="Proteomes" id="UP000593892"/>
    </source>
</evidence>
<keyword evidence="4" id="KW-1185">Reference proteome</keyword>
<name>A0A7S7NY83_PALFE</name>
<dbReference type="InterPro" id="IPR041427">
    <property type="entry name" value="AbiJ-NTD3"/>
</dbReference>
<dbReference type="InterPro" id="IPR026001">
    <property type="entry name" value="Abi-like_C"/>
</dbReference>
<evidence type="ECO:0000259" key="2">
    <source>
        <dbReference type="Pfam" id="PF18860"/>
    </source>
</evidence>
<feature type="domain" description="AbiJ-NTD3" evidence="2">
    <location>
        <begin position="12"/>
        <end position="150"/>
    </location>
</feature>
<dbReference type="EMBL" id="CP063849">
    <property type="protein sequence ID" value="QOY91965.1"/>
    <property type="molecule type" value="Genomic_DNA"/>
</dbReference>
<feature type="domain" description="Abortive infection protein-like C-terminal" evidence="1">
    <location>
        <begin position="220"/>
        <end position="301"/>
    </location>
</feature>
<evidence type="ECO:0000259" key="1">
    <source>
        <dbReference type="Pfam" id="PF14355"/>
    </source>
</evidence>
<protein>
    <submittedName>
        <fullName evidence="3">Abortive infection family protein</fullName>
    </submittedName>
</protein>
<sequence>MQKAGVEPANTITEVTRRAIMDYLSVGRHWSGTIQEDEFLGRIYDLKRMPSSDYRPEYDSAAKDIWKHRVMNSDWSDDWVFTDGRFDLLFGPDEDFLKFLAETVHPVVRADTEEALAMVAEYNQALNVDGWELRPIRKISNKPVFGYGRLLGPAPHLDEAKRVAERLTGPYIAQQIKRLQEAAAADPELAIGTAKEFLESICKTILTERGVPPSKNEDLPALVRATVKSLAVVPPELSSHAQLEKTVTVLLNNLGSIGHQLAELRNQFGTGHGRSTDHVGLPARHAKLAIGAAATLAVFLYESHEAASGTV</sequence>
<organism evidence="3 4">
    <name type="scientific">Paludibaculum fermentans</name>
    <dbReference type="NCBI Taxonomy" id="1473598"/>
    <lineage>
        <taxon>Bacteria</taxon>
        <taxon>Pseudomonadati</taxon>
        <taxon>Acidobacteriota</taxon>
        <taxon>Terriglobia</taxon>
        <taxon>Bryobacterales</taxon>
        <taxon>Bryobacteraceae</taxon>
        <taxon>Paludibaculum</taxon>
    </lineage>
</organism>
<accession>A0A7S7NY83</accession>
<evidence type="ECO:0000313" key="3">
    <source>
        <dbReference type="EMBL" id="QOY91965.1"/>
    </source>
</evidence>
<dbReference type="Pfam" id="PF18860">
    <property type="entry name" value="AbiJ_NTD3"/>
    <property type="match status" value="1"/>
</dbReference>
<gene>
    <name evidence="3" type="ORF">IRI77_10585</name>
</gene>
<dbReference type="Pfam" id="PF14355">
    <property type="entry name" value="Abi_C"/>
    <property type="match status" value="1"/>
</dbReference>
<proteinExistence type="predicted"/>
<dbReference type="AlphaFoldDB" id="A0A7S7NY83"/>
<reference evidence="3 4" key="1">
    <citation type="submission" date="2020-10" db="EMBL/GenBank/DDBJ databases">
        <title>Complete genome sequence of Paludibaculum fermentans P105T, a facultatively anaerobic acidobacterium capable of dissimilatory Fe(III) reduction.</title>
        <authorList>
            <person name="Dedysh S.N."/>
            <person name="Beletsky A.V."/>
            <person name="Kulichevskaya I.S."/>
            <person name="Mardanov A.V."/>
            <person name="Ravin N.V."/>
        </authorList>
    </citation>
    <scope>NUCLEOTIDE SEQUENCE [LARGE SCALE GENOMIC DNA]</scope>
    <source>
        <strain evidence="3 4">P105</strain>
    </source>
</reference>
<dbReference type="Proteomes" id="UP000593892">
    <property type="component" value="Chromosome"/>
</dbReference>